<organism evidence="4 5">
    <name type="scientific">Pocillopora meandrina</name>
    <dbReference type="NCBI Taxonomy" id="46732"/>
    <lineage>
        <taxon>Eukaryota</taxon>
        <taxon>Metazoa</taxon>
        <taxon>Cnidaria</taxon>
        <taxon>Anthozoa</taxon>
        <taxon>Hexacorallia</taxon>
        <taxon>Scleractinia</taxon>
        <taxon>Astrocoeniina</taxon>
        <taxon>Pocilloporidae</taxon>
        <taxon>Pocillopora</taxon>
    </lineage>
</organism>
<proteinExistence type="predicted"/>
<keyword evidence="1" id="KW-0732">Signal</keyword>
<dbReference type="InterPro" id="IPR057774">
    <property type="entry name" value="D8C_UMOD/GP2/OIT3-like"/>
</dbReference>
<dbReference type="PANTHER" id="PTHR36191:SF4">
    <property type="entry name" value="VWFD DOMAIN-CONTAINING PROTEIN"/>
    <property type="match status" value="1"/>
</dbReference>
<evidence type="ECO:0000259" key="3">
    <source>
        <dbReference type="Pfam" id="PF23283"/>
    </source>
</evidence>
<dbReference type="AlphaFoldDB" id="A0AAU9XZG5"/>
<dbReference type="Pfam" id="PF23283">
    <property type="entry name" value="D8C_UMOD"/>
    <property type="match status" value="1"/>
</dbReference>
<accession>A0AAU9XZG5</accession>
<name>A0AAU9XZG5_9CNID</name>
<reference evidence="4 5" key="1">
    <citation type="submission" date="2022-05" db="EMBL/GenBank/DDBJ databases">
        <authorList>
            <consortium name="Genoscope - CEA"/>
            <person name="William W."/>
        </authorList>
    </citation>
    <scope>NUCLEOTIDE SEQUENCE [LARGE SCALE GENOMIC DNA]</scope>
</reference>
<protein>
    <recommendedName>
        <fullName evidence="3">UMOD/GP2/OIT3-like D8C domain-containing protein</fullName>
    </recommendedName>
</protein>
<dbReference type="Proteomes" id="UP001159428">
    <property type="component" value="Unassembled WGS sequence"/>
</dbReference>
<feature type="domain" description="UMOD/GP2/OIT3-like D8C" evidence="3">
    <location>
        <begin position="50"/>
        <end position="131"/>
    </location>
</feature>
<gene>
    <name evidence="4" type="ORF">PMEA_00002175</name>
</gene>
<comment type="caution">
    <text evidence="4">The sequence shown here is derived from an EMBL/GenBank/DDBJ whole genome shotgun (WGS) entry which is preliminary data.</text>
</comment>
<dbReference type="PANTHER" id="PTHR36191">
    <property type="entry name" value="ENDO/EXONUCLEASE/PHOSPHATASE DOMAIN-CONTAINING PROTEIN-RELATED"/>
    <property type="match status" value="1"/>
</dbReference>
<evidence type="ECO:0000256" key="1">
    <source>
        <dbReference type="ARBA" id="ARBA00022729"/>
    </source>
</evidence>
<evidence type="ECO:0000313" key="5">
    <source>
        <dbReference type="Proteomes" id="UP001159428"/>
    </source>
</evidence>
<evidence type="ECO:0000313" key="4">
    <source>
        <dbReference type="EMBL" id="CAH3164178.1"/>
    </source>
</evidence>
<feature type="non-terminal residue" evidence="4">
    <location>
        <position position="1"/>
    </location>
</feature>
<evidence type="ECO:0000256" key="2">
    <source>
        <dbReference type="ARBA" id="ARBA00023157"/>
    </source>
</evidence>
<dbReference type="EMBL" id="CALNXJ010000100">
    <property type="protein sequence ID" value="CAH3164178.1"/>
    <property type="molecule type" value="Genomic_DNA"/>
</dbReference>
<sequence>PKYIGNGTNCKADHCYHYKNLNDANRKMNYSTPYGSGLCDKQLPEGWYRFVGAAGTKMPTTRVPAYRCGADWSGWLDGSHPTVEDGKVQRKVCFSDRSTGCQYAKKISVKNCGSYFIYKLQKPATCNSRYCGTD</sequence>
<keyword evidence="2" id="KW-1015">Disulfide bond</keyword>
<keyword evidence="5" id="KW-1185">Reference proteome</keyword>